<reference evidence="2" key="1">
    <citation type="journal article" date="2016" name="PLoS ONE">
        <title>Intron Derived Size Polymorphism in the Mitochondrial Genomes of Closely Related Chrysoporthe Species.</title>
        <authorList>
            <person name="Kanzi A.M."/>
            <person name="Wingfield B.D."/>
            <person name="Steenkamp E.T."/>
            <person name="Naidoo S."/>
            <person name="van der Merwe N.A."/>
        </authorList>
    </citation>
    <scope>NUCLEOTIDE SEQUENCE</scope>
</reference>
<dbReference type="AlphaFoldDB" id="A0A191MWU4"/>
<keyword evidence="2" id="KW-0496">Mitochondrion</keyword>
<feature type="transmembrane region" description="Helical" evidence="1">
    <location>
        <begin position="9"/>
        <end position="26"/>
    </location>
</feature>
<accession>A0A191MWU4</accession>
<geneLocation type="mitochondrion" evidence="2"/>
<dbReference type="EMBL" id="KT380883">
    <property type="protein sequence ID" value="AMX22127.1"/>
    <property type="molecule type" value="Genomic_DNA"/>
</dbReference>
<name>A0A191MWU4_9PEZI</name>
<evidence type="ECO:0000256" key="1">
    <source>
        <dbReference type="SAM" id="Phobius"/>
    </source>
</evidence>
<sequence length="147" mass="17121">MKIFNNKKLLMVGLFIVIILLILMYYCNCANVDILENNVDILKNNGNSIVISNNKDILLGDKIVVNSNTNCKWLDLFTNKSSHDFKSYFVKNDYIKYSQEFKNYDEESLEYINKMVRNYKIPYYCLCYGHSLLSADILEILKGCIGK</sequence>
<proteinExistence type="predicted"/>
<evidence type="ECO:0000313" key="2">
    <source>
        <dbReference type="EMBL" id="AMX22127.1"/>
    </source>
</evidence>
<gene>
    <name evidence="2" type="primary">orf147</name>
</gene>
<keyword evidence="1" id="KW-1133">Transmembrane helix</keyword>
<dbReference type="GeneID" id="31078101"/>
<protein>
    <submittedName>
        <fullName evidence="2">Uncharacterized protein</fullName>
    </submittedName>
</protein>
<dbReference type="RefSeq" id="YP_009262052.1">
    <property type="nucleotide sequence ID" value="NC_030522.1"/>
</dbReference>
<keyword evidence="1" id="KW-0472">Membrane</keyword>
<keyword evidence="1" id="KW-0812">Transmembrane</keyword>
<organism evidence="2">
    <name type="scientific">Chrysoporthe austroafricana</name>
    <dbReference type="NCBI Taxonomy" id="354353"/>
    <lineage>
        <taxon>Eukaryota</taxon>
        <taxon>Fungi</taxon>
        <taxon>Dikarya</taxon>
        <taxon>Ascomycota</taxon>
        <taxon>Pezizomycotina</taxon>
        <taxon>Sordariomycetes</taxon>
        <taxon>Sordariomycetidae</taxon>
        <taxon>Diaporthales</taxon>
        <taxon>Cryphonectriaceae</taxon>
        <taxon>Cryphonectria-Endothia species complex</taxon>
        <taxon>Chrysoporthe</taxon>
    </lineage>
</organism>